<dbReference type="InterPro" id="IPR004358">
    <property type="entry name" value="Sig_transdc_His_kin-like_C"/>
</dbReference>
<dbReference type="SMART" id="SM00091">
    <property type="entry name" value="PAS"/>
    <property type="match status" value="1"/>
</dbReference>
<dbReference type="InterPro" id="IPR000700">
    <property type="entry name" value="PAS-assoc_C"/>
</dbReference>
<dbReference type="PROSITE" id="PS50112">
    <property type="entry name" value="PAS"/>
    <property type="match status" value="1"/>
</dbReference>
<dbReference type="PROSITE" id="PS50109">
    <property type="entry name" value="HIS_KIN"/>
    <property type="match status" value="1"/>
</dbReference>
<dbReference type="SMART" id="SM00388">
    <property type="entry name" value="HisKA"/>
    <property type="match status" value="1"/>
</dbReference>
<dbReference type="SUPFAM" id="SSF55785">
    <property type="entry name" value="PYP-like sensor domain (PAS domain)"/>
    <property type="match status" value="1"/>
</dbReference>
<dbReference type="SMART" id="SM00086">
    <property type="entry name" value="PAC"/>
    <property type="match status" value="1"/>
</dbReference>
<feature type="domain" description="PAS" evidence="8">
    <location>
        <begin position="525"/>
        <end position="598"/>
    </location>
</feature>
<dbReference type="GO" id="GO:0000155">
    <property type="term" value="F:phosphorelay sensor kinase activity"/>
    <property type="evidence" value="ECO:0007669"/>
    <property type="project" value="InterPro"/>
</dbReference>
<keyword evidence="6" id="KW-0472">Membrane</keyword>
<gene>
    <name evidence="10" type="ORF">C4541_02945</name>
</gene>
<dbReference type="Gene3D" id="1.10.287.130">
    <property type="match status" value="1"/>
</dbReference>
<dbReference type="EC" id="2.7.13.3" evidence="2"/>
<accession>A0A3A4R4K3</accession>
<evidence type="ECO:0000256" key="6">
    <source>
        <dbReference type="SAM" id="Phobius"/>
    </source>
</evidence>
<dbReference type="Proteomes" id="UP000266426">
    <property type="component" value="Unassembled WGS sequence"/>
</dbReference>
<dbReference type="InterPro" id="IPR003594">
    <property type="entry name" value="HATPase_dom"/>
</dbReference>
<dbReference type="NCBIfam" id="TIGR00229">
    <property type="entry name" value="sensory_box"/>
    <property type="match status" value="1"/>
</dbReference>
<feature type="domain" description="PAC" evidence="9">
    <location>
        <begin position="601"/>
        <end position="652"/>
    </location>
</feature>
<dbReference type="Pfam" id="PF08447">
    <property type="entry name" value="PAS_3"/>
    <property type="match status" value="1"/>
</dbReference>
<reference evidence="10 11" key="1">
    <citation type="journal article" date="2017" name="ISME J.">
        <title>Energy and carbon metabolisms in a deep terrestrial subsurface fluid microbial community.</title>
        <authorList>
            <person name="Momper L."/>
            <person name="Jungbluth S.P."/>
            <person name="Lee M.D."/>
            <person name="Amend J.P."/>
        </authorList>
    </citation>
    <scope>NUCLEOTIDE SEQUENCE [LARGE SCALE GENOMIC DNA]</scope>
    <source>
        <strain evidence="10">SURF_26</strain>
    </source>
</reference>
<dbReference type="CDD" id="cd18773">
    <property type="entry name" value="PDC1_HK_sensor"/>
    <property type="match status" value="1"/>
</dbReference>
<evidence type="ECO:0000313" key="11">
    <source>
        <dbReference type="Proteomes" id="UP000266426"/>
    </source>
</evidence>
<evidence type="ECO:0000259" key="9">
    <source>
        <dbReference type="PROSITE" id="PS50113"/>
    </source>
</evidence>
<dbReference type="InterPro" id="IPR003661">
    <property type="entry name" value="HisK_dim/P_dom"/>
</dbReference>
<comment type="caution">
    <text evidence="10">The sequence shown here is derived from an EMBL/GenBank/DDBJ whole genome shotgun (WGS) entry which is preliminary data.</text>
</comment>
<dbReference type="PRINTS" id="PR00344">
    <property type="entry name" value="BCTRLSENSOR"/>
</dbReference>
<protein>
    <recommendedName>
        <fullName evidence="2">histidine kinase</fullName>
        <ecNumber evidence="2">2.7.13.3</ecNumber>
    </recommendedName>
</protein>
<dbReference type="Pfam" id="PF00512">
    <property type="entry name" value="HisKA"/>
    <property type="match status" value="1"/>
</dbReference>
<keyword evidence="3" id="KW-0597">Phosphoprotein</keyword>
<dbReference type="CDD" id="cd00130">
    <property type="entry name" value="PAS"/>
    <property type="match status" value="1"/>
</dbReference>
<dbReference type="InterPro" id="IPR005467">
    <property type="entry name" value="His_kinase_dom"/>
</dbReference>
<dbReference type="PROSITE" id="PS50113">
    <property type="entry name" value="PAC"/>
    <property type="match status" value="1"/>
</dbReference>
<dbReference type="SMART" id="SM00387">
    <property type="entry name" value="HATPase_c"/>
    <property type="match status" value="1"/>
</dbReference>
<dbReference type="Gene3D" id="3.30.565.10">
    <property type="entry name" value="Histidine kinase-like ATPase, C-terminal domain"/>
    <property type="match status" value="1"/>
</dbReference>
<dbReference type="PANTHER" id="PTHR43304">
    <property type="entry name" value="PHYTOCHROME-LIKE PROTEIN CPH1"/>
    <property type="match status" value="1"/>
</dbReference>
<sequence>MNNKALIKIFIWSFAIAVLPVMILGLYSIYSSQENLSEVIGLTQKISSYTELRLKKILEGNILDTLKYQVQSHARVVDDHCGRAIAIASILKEQCKDILDHPQLITFSKEKMTQDIMGVIENMNANFHLDGRMNLTGSGTLNGTSYGMMSGSFSGLIKGRVYGTVSGFKITGTVDGEQGSFYYDGYIDKEIDGITEGTFKAVPPESVPVNTPFAVVCIGEIEGRLEGTYYNWFHGDVSGGWNGFIAGEISGEFHSLVLKNYMDLHEKLELINNTTPSLSWMYFATEEGYIVYYPPDRLPPFYHPHARAWYRYAKAAAGAENHLILPYDDPAIKGYSISVLERITDDSNNLKGVLGIDFNTSSLYEDMGSLAADNYPFFTEDNGHLIIKSALISEAFASIPLNYAARSVYDLFPASFHSFIDPLLSDESGITKMTDNIMAIHCPLKNVKWISVVLINTDALLSPLENIIRNAQTSIFNYSSRYHLKAKKIFSHFSISLLCIFFITALTGFLLARRWGKTAIDLQQRDAAYRNLVLNIPDVTYTLSKNGTCQYVSPRSSKVLGFTPQELYADTTHLLFNRIHPSDRRKVQTAWDKLFAKQKPFNIEYRFKRKDDLWVWIYNRAMTAYQQEGIWYVDGLITDITEQKQLEKTLKKQIEEFKISNAELEQYAYVASHDLQEPLQVLTSYLELFDKQYSKQIEAQGAQYIQRALENANQMKKLIRGLLDYAHIIPGSSTFELVNLTSVINEVMEYLNISIQQSNAIISCGTMPAVMGSHTQLCRLFQNLIENALQFRAQNKKPTIHIFSELRQQFWMIGIRDNGIGIDPRYHNRIFQLFEQLDPSKDMQNLGIGLTICKKIVDNHGGSIWVESEENKGATFYFTLPVTDPAQYNQS</sequence>
<evidence type="ECO:0000256" key="5">
    <source>
        <dbReference type="ARBA" id="ARBA00022777"/>
    </source>
</evidence>
<evidence type="ECO:0000256" key="3">
    <source>
        <dbReference type="ARBA" id="ARBA00022553"/>
    </source>
</evidence>
<dbReference type="FunFam" id="3.30.565.10:FF:000006">
    <property type="entry name" value="Sensor histidine kinase WalK"/>
    <property type="match status" value="1"/>
</dbReference>
<dbReference type="SUPFAM" id="SSF47384">
    <property type="entry name" value="Homodimeric domain of signal transducing histidine kinase"/>
    <property type="match status" value="1"/>
</dbReference>
<evidence type="ECO:0000259" key="7">
    <source>
        <dbReference type="PROSITE" id="PS50109"/>
    </source>
</evidence>
<name>A0A3A4R4K3_9BACT</name>
<comment type="catalytic activity">
    <reaction evidence="1">
        <text>ATP + protein L-histidine = ADP + protein N-phospho-L-histidine.</text>
        <dbReference type="EC" id="2.7.13.3"/>
    </reaction>
</comment>
<feature type="transmembrane region" description="Helical" evidence="6">
    <location>
        <begin position="489"/>
        <end position="512"/>
    </location>
</feature>
<dbReference type="InterPro" id="IPR013655">
    <property type="entry name" value="PAS_fold_3"/>
</dbReference>
<evidence type="ECO:0000313" key="10">
    <source>
        <dbReference type="EMBL" id="RJP61045.1"/>
    </source>
</evidence>
<dbReference type="PANTHER" id="PTHR43304:SF1">
    <property type="entry name" value="PAC DOMAIN-CONTAINING PROTEIN"/>
    <property type="match status" value="1"/>
</dbReference>
<keyword evidence="6" id="KW-0812">Transmembrane</keyword>
<dbReference type="SUPFAM" id="SSF55874">
    <property type="entry name" value="ATPase domain of HSP90 chaperone/DNA topoisomerase II/histidine kinase"/>
    <property type="match status" value="1"/>
</dbReference>
<dbReference type="CDD" id="cd00082">
    <property type="entry name" value="HisKA"/>
    <property type="match status" value="1"/>
</dbReference>
<evidence type="ECO:0000259" key="8">
    <source>
        <dbReference type="PROSITE" id="PS50112"/>
    </source>
</evidence>
<feature type="transmembrane region" description="Helical" evidence="6">
    <location>
        <begin position="9"/>
        <end position="30"/>
    </location>
</feature>
<organism evidence="10 11">
    <name type="scientific">Candidatus Auribacter fodinae</name>
    <dbReference type="NCBI Taxonomy" id="2093366"/>
    <lineage>
        <taxon>Bacteria</taxon>
        <taxon>Pseudomonadati</taxon>
        <taxon>Candidatus Auribacterota</taxon>
        <taxon>Candidatus Auribacteria</taxon>
        <taxon>Candidatus Auribacterales</taxon>
        <taxon>Candidatus Auribacteraceae</taxon>
        <taxon>Candidatus Auribacter</taxon>
    </lineage>
</organism>
<dbReference type="InterPro" id="IPR052162">
    <property type="entry name" value="Sensor_kinase/Photoreceptor"/>
</dbReference>
<evidence type="ECO:0000256" key="2">
    <source>
        <dbReference type="ARBA" id="ARBA00012438"/>
    </source>
</evidence>
<keyword evidence="5" id="KW-0418">Kinase</keyword>
<dbReference type="InterPro" id="IPR036890">
    <property type="entry name" value="HATPase_C_sf"/>
</dbReference>
<feature type="domain" description="Histidine kinase" evidence="7">
    <location>
        <begin position="670"/>
        <end position="884"/>
    </location>
</feature>
<keyword evidence="6" id="KW-1133">Transmembrane helix</keyword>
<dbReference type="Pfam" id="PF02518">
    <property type="entry name" value="HATPase_c"/>
    <property type="match status" value="1"/>
</dbReference>
<dbReference type="AlphaFoldDB" id="A0A3A4R4K3"/>
<dbReference type="InterPro" id="IPR000014">
    <property type="entry name" value="PAS"/>
</dbReference>
<dbReference type="EMBL" id="QZJZ01000017">
    <property type="protein sequence ID" value="RJP61045.1"/>
    <property type="molecule type" value="Genomic_DNA"/>
</dbReference>
<proteinExistence type="predicted"/>
<evidence type="ECO:0000256" key="1">
    <source>
        <dbReference type="ARBA" id="ARBA00000085"/>
    </source>
</evidence>
<keyword evidence="4" id="KW-0808">Transferase</keyword>
<dbReference type="Gene3D" id="3.30.450.20">
    <property type="entry name" value="PAS domain"/>
    <property type="match status" value="3"/>
</dbReference>
<dbReference type="InterPro" id="IPR036097">
    <property type="entry name" value="HisK_dim/P_sf"/>
</dbReference>
<dbReference type="InterPro" id="IPR001610">
    <property type="entry name" value="PAC"/>
</dbReference>
<dbReference type="InterPro" id="IPR035965">
    <property type="entry name" value="PAS-like_dom_sf"/>
</dbReference>
<evidence type="ECO:0000256" key="4">
    <source>
        <dbReference type="ARBA" id="ARBA00022679"/>
    </source>
</evidence>